<evidence type="ECO:0000313" key="1">
    <source>
        <dbReference type="EMBL" id="TKR62376.1"/>
    </source>
</evidence>
<dbReference type="Proteomes" id="UP000298663">
    <property type="component" value="Unassembled WGS sequence"/>
</dbReference>
<accession>A0A4U5M138</accession>
<comment type="caution">
    <text evidence="1">The sequence shown here is derived from an EMBL/GenBank/DDBJ whole genome shotgun (WGS) entry which is preliminary data.</text>
</comment>
<proteinExistence type="predicted"/>
<dbReference type="EMBL" id="AZBU02000010">
    <property type="protein sequence ID" value="TKR62376.1"/>
    <property type="molecule type" value="Genomic_DNA"/>
</dbReference>
<evidence type="ECO:0000313" key="2">
    <source>
        <dbReference type="Proteomes" id="UP000298663"/>
    </source>
</evidence>
<reference evidence="1 2" key="1">
    <citation type="journal article" date="2015" name="Genome Biol.">
        <title>Comparative genomics of Steinernema reveals deeply conserved gene regulatory networks.</title>
        <authorList>
            <person name="Dillman A.R."/>
            <person name="Macchietto M."/>
            <person name="Porter C.F."/>
            <person name="Rogers A."/>
            <person name="Williams B."/>
            <person name="Antoshechkin I."/>
            <person name="Lee M.M."/>
            <person name="Goodwin Z."/>
            <person name="Lu X."/>
            <person name="Lewis E.E."/>
            <person name="Goodrich-Blair H."/>
            <person name="Stock S.P."/>
            <person name="Adams B.J."/>
            <person name="Sternberg P.W."/>
            <person name="Mortazavi A."/>
        </authorList>
    </citation>
    <scope>NUCLEOTIDE SEQUENCE [LARGE SCALE GENOMIC DNA]</scope>
    <source>
        <strain evidence="1 2">ALL</strain>
    </source>
</reference>
<organism evidence="1 2">
    <name type="scientific">Steinernema carpocapsae</name>
    <name type="common">Entomopathogenic nematode</name>
    <dbReference type="NCBI Taxonomy" id="34508"/>
    <lineage>
        <taxon>Eukaryota</taxon>
        <taxon>Metazoa</taxon>
        <taxon>Ecdysozoa</taxon>
        <taxon>Nematoda</taxon>
        <taxon>Chromadorea</taxon>
        <taxon>Rhabditida</taxon>
        <taxon>Tylenchina</taxon>
        <taxon>Panagrolaimomorpha</taxon>
        <taxon>Strongyloidoidea</taxon>
        <taxon>Steinernematidae</taxon>
        <taxon>Steinernema</taxon>
    </lineage>
</organism>
<name>A0A4U5M138_STECR</name>
<gene>
    <name evidence="1" type="ORF">L596_026351</name>
</gene>
<keyword evidence="2" id="KW-1185">Reference proteome</keyword>
<sequence>MLTILLYKVNGLSFNDVQETNIVFACELTVDLHICSMKQMKASTPRSFVKLAIWHFANHQFVKAPKERVHKF</sequence>
<protein>
    <submittedName>
        <fullName evidence="1">Uncharacterized protein</fullName>
    </submittedName>
</protein>
<dbReference type="AlphaFoldDB" id="A0A4U5M138"/>
<reference evidence="1 2" key="2">
    <citation type="journal article" date="2019" name="G3 (Bethesda)">
        <title>Hybrid Assembly of the Genome of the Entomopathogenic Nematode Steinernema carpocapsae Identifies the X-Chromosome.</title>
        <authorList>
            <person name="Serra L."/>
            <person name="Macchietto M."/>
            <person name="Macias-Munoz A."/>
            <person name="McGill C.J."/>
            <person name="Rodriguez I.M."/>
            <person name="Rodriguez B."/>
            <person name="Murad R."/>
            <person name="Mortazavi A."/>
        </authorList>
    </citation>
    <scope>NUCLEOTIDE SEQUENCE [LARGE SCALE GENOMIC DNA]</scope>
    <source>
        <strain evidence="1 2">ALL</strain>
    </source>
</reference>